<name>A0AAE0NKK6_9PEZI</name>
<protein>
    <submittedName>
        <fullName evidence="1">Uncharacterized protein</fullName>
    </submittedName>
</protein>
<reference evidence="1" key="1">
    <citation type="journal article" date="2023" name="Mol. Phylogenet. Evol.">
        <title>Genome-scale phylogeny and comparative genomics of the fungal order Sordariales.</title>
        <authorList>
            <person name="Hensen N."/>
            <person name="Bonometti L."/>
            <person name="Westerberg I."/>
            <person name="Brannstrom I.O."/>
            <person name="Guillou S."/>
            <person name="Cros-Aarteil S."/>
            <person name="Calhoun S."/>
            <person name="Haridas S."/>
            <person name="Kuo A."/>
            <person name="Mondo S."/>
            <person name="Pangilinan J."/>
            <person name="Riley R."/>
            <person name="LaButti K."/>
            <person name="Andreopoulos B."/>
            <person name="Lipzen A."/>
            <person name="Chen C."/>
            <person name="Yan M."/>
            <person name="Daum C."/>
            <person name="Ng V."/>
            <person name="Clum A."/>
            <person name="Steindorff A."/>
            <person name="Ohm R.A."/>
            <person name="Martin F."/>
            <person name="Silar P."/>
            <person name="Natvig D.O."/>
            <person name="Lalanne C."/>
            <person name="Gautier V."/>
            <person name="Ament-Velasquez S.L."/>
            <person name="Kruys A."/>
            <person name="Hutchinson M.I."/>
            <person name="Powell A.J."/>
            <person name="Barry K."/>
            <person name="Miller A.N."/>
            <person name="Grigoriev I.V."/>
            <person name="Debuchy R."/>
            <person name="Gladieux P."/>
            <person name="Hiltunen Thoren M."/>
            <person name="Johannesson H."/>
        </authorList>
    </citation>
    <scope>NUCLEOTIDE SEQUENCE</scope>
    <source>
        <strain evidence="1">CBS 958.72</strain>
    </source>
</reference>
<organism evidence="1 2">
    <name type="scientific">Lasiosphaeria ovina</name>
    <dbReference type="NCBI Taxonomy" id="92902"/>
    <lineage>
        <taxon>Eukaryota</taxon>
        <taxon>Fungi</taxon>
        <taxon>Dikarya</taxon>
        <taxon>Ascomycota</taxon>
        <taxon>Pezizomycotina</taxon>
        <taxon>Sordariomycetes</taxon>
        <taxon>Sordariomycetidae</taxon>
        <taxon>Sordariales</taxon>
        <taxon>Lasiosphaeriaceae</taxon>
        <taxon>Lasiosphaeria</taxon>
    </lineage>
</organism>
<evidence type="ECO:0000313" key="2">
    <source>
        <dbReference type="Proteomes" id="UP001287356"/>
    </source>
</evidence>
<proteinExistence type="predicted"/>
<comment type="caution">
    <text evidence="1">The sequence shown here is derived from an EMBL/GenBank/DDBJ whole genome shotgun (WGS) entry which is preliminary data.</text>
</comment>
<keyword evidence="2" id="KW-1185">Reference proteome</keyword>
<gene>
    <name evidence="1" type="ORF">B0T24DRAFT_43148</name>
</gene>
<dbReference type="AlphaFoldDB" id="A0AAE0NKK6"/>
<dbReference type="Proteomes" id="UP001287356">
    <property type="component" value="Unassembled WGS sequence"/>
</dbReference>
<reference evidence="1" key="2">
    <citation type="submission" date="2023-06" db="EMBL/GenBank/DDBJ databases">
        <authorList>
            <consortium name="Lawrence Berkeley National Laboratory"/>
            <person name="Haridas S."/>
            <person name="Hensen N."/>
            <person name="Bonometti L."/>
            <person name="Westerberg I."/>
            <person name="Brannstrom I.O."/>
            <person name="Guillou S."/>
            <person name="Cros-Aarteil S."/>
            <person name="Calhoun S."/>
            <person name="Kuo A."/>
            <person name="Mondo S."/>
            <person name="Pangilinan J."/>
            <person name="Riley R."/>
            <person name="Labutti K."/>
            <person name="Andreopoulos B."/>
            <person name="Lipzen A."/>
            <person name="Chen C."/>
            <person name="Yanf M."/>
            <person name="Daum C."/>
            <person name="Ng V."/>
            <person name="Clum A."/>
            <person name="Steindorff A."/>
            <person name="Ohm R."/>
            <person name="Martin F."/>
            <person name="Silar P."/>
            <person name="Natvig D."/>
            <person name="Lalanne C."/>
            <person name="Gautier V."/>
            <person name="Ament-Velasquez S.L."/>
            <person name="Kruys A."/>
            <person name="Hutchinson M.I."/>
            <person name="Powell A.J."/>
            <person name="Barry K."/>
            <person name="Miller A.N."/>
            <person name="Grigoriev I.V."/>
            <person name="Debuchy R."/>
            <person name="Gladieux P."/>
            <person name="Thoren M.H."/>
            <person name="Johannesson H."/>
        </authorList>
    </citation>
    <scope>NUCLEOTIDE SEQUENCE</scope>
    <source>
        <strain evidence="1">CBS 958.72</strain>
    </source>
</reference>
<sequence>MCRVDQSICVVCDYQARYRFRACNTWARTQFDRHPSNEKFAPQERYDVDREFKPGTCFNCEWFVRYNVNKPYVCDHCIYEASVIRHARNVKAYSDLLLRIAGRREERRLNQEWYKHESIRSAITKALLEEDGDLELELVNNIPQDIIEAAEQNDQAGSPALEFLGKYLAHFWETEDAGFFEMRAADTDISWVTVRQPQCPLCSDMRPDIIGHRPEFKFEPNAAAWRLLQQDRKRASECEMSCRVHLGTFPEPCARCADREQLLRYEIEDEIKRTTSFAWIPKLFDWIKKRSHNSYLEDTAANGPWKRGSMVPPATADDALLLNPIARNNAVVEAHNMMAEKWKQETSFFWRDTAVQPRYVQLTKASEDNDVEMTGSGGGGGGGGGGVAYSITSDSAYGDDTSIRGGGGCSVTSGSVSYSVTSSSANDTIAHYRRRR</sequence>
<dbReference type="EMBL" id="JAULSN010000001">
    <property type="protein sequence ID" value="KAK3383278.1"/>
    <property type="molecule type" value="Genomic_DNA"/>
</dbReference>
<accession>A0AAE0NKK6</accession>
<evidence type="ECO:0000313" key="1">
    <source>
        <dbReference type="EMBL" id="KAK3383278.1"/>
    </source>
</evidence>